<dbReference type="AlphaFoldDB" id="A0AA87UT68"/>
<dbReference type="InterPro" id="IPR027785">
    <property type="entry name" value="UvrD-like_helicase_C"/>
</dbReference>
<reference evidence="2 3" key="1">
    <citation type="submission" date="2019-07" db="EMBL/GenBank/DDBJ databases">
        <title>Whole genome shotgun sequence of Agrococcus baldri NBRC 103055.</title>
        <authorList>
            <person name="Hosoyama A."/>
            <person name="Uohara A."/>
            <person name="Ohji S."/>
            <person name="Ichikawa N."/>
        </authorList>
    </citation>
    <scope>NUCLEOTIDE SEQUENCE [LARGE SCALE GENOMIC DNA]</scope>
    <source>
        <strain evidence="2 3">NBRC 103055</strain>
    </source>
</reference>
<accession>A0AA87UT68</accession>
<gene>
    <name evidence="2" type="ORF">ABA31_27100</name>
</gene>
<organism evidence="2 3">
    <name type="scientific">Agrococcus baldri</name>
    <dbReference type="NCBI Taxonomy" id="153730"/>
    <lineage>
        <taxon>Bacteria</taxon>
        <taxon>Bacillati</taxon>
        <taxon>Actinomycetota</taxon>
        <taxon>Actinomycetes</taxon>
        <taxon>Micrococcales</taxon>
        <taxon>Microbacteriaceae</taxon>
        <taxon>Agrococcus</taxon>
    </lineage>
</organism>
<comment type="caution">
    <text evidence="2">The sequence shown here is derived from an EMBL/GenBank/DDBJ whole genome shotgun (WGS) entry which is preliminary data.</text>
</comment>
<dbReference type="Pfam" id="PF13538">
    <property type="entry name" value="UvrD_C_2"/>
    <property type="match status" value="1"/>
</dbReference>
<evidence type="ECO:0000313" key="3">
    <source>
        <dbReference type="Proteomes" id="UP000321749"/>
    </source>
</evidence>
<proteinExistence type="predicted"/>
<keyword evidence="3" id="KW-1185">Reference proteome</keyword>
<dbReference type="Proteomes" id="UP000321749">
    <property type="component" value="Unassembled WGS sequence"/>
</dbReference>
<feature type="domain" description="UvrD-like helicase C-terminal" evidence="1">
    <location>
        <begin position="2"/>
        <end position="41"/>
    </location>
</feature>
<protein>
    <recommendedName>
        <fullName evidence="1">UvrD-like helicase C-terminal domain-containing protein</fullName>
    </recommendedName>
</protein>
<name>A0AA87UT68_9MICO</name>
<dbReference type="Gene3D" id="3.40.50.300">
    <property type="entry name" value="P-loop containing nucleotide triphosphate hydrolases"/>
    <property type="match status" value="1"/>
</dbReference>
<dbReference type="SUPFAM" id="SSF52540">
    <property type="entry name" value="P-loop containing nucleoside triphosphate hydrolases"/>
    <property type="match status" value="1"/>
</dbReference>
<dbReference type="EMBL" id="BJUU01000025">
    <property type="protein sequence ID" value="GEK81359.1"/>
    <property type="molecule type" value="Genomic_DNA"/>
</dbReference>
<evidence type="ECO:0000259" key="1">
    <source>
        <dbReference type="Pfam" id="PF13538"/>
    </source>
</evidence>
<dbReference type="InterPro" id="IPR027417">
    <property type="entry name" value="P-loop_NTPase"/>
</dbReference>
<sequence>MHRYKGLESPVAIVTDVDGRSPGWEDLLYVGMTRATERLIVLTSLEDLHERM</sequence>
<evidence type="ECO:0000313" key="2">
    <source>
        <dbReference type="EMBL" id="GEK81359.1"/>
    </source>
</evidence>